<accession>A0A9W6R5S0</accession>
<dbReference type="RefSeq" id="WP_156960780.1">
    <property type="nucleotide sequence ID" value="NZ_BSTI01000010.1"/>
</dbReference>
<organism evidence="1 2">
    <name type="scientific">Amycolatopsis taiwanensis</name>
    <dbReference type="NCBI Taxonomy" id="342230"/>
    <lineage>
        <taxon>Bacteria</taxon>
        <taxon>Bacillati</taxon>
        <taxon>Actinomycetota</taxon>
        <taxon>Actinomycetes</taxon>
        <taxon>Pseudonocardiales</taxon>
        <taxon>Pseudonocardiaceae</taxon>
        <taxon>Amycolatopsis</taxon>
    </lineage>
</organism>
<dbReference type="Proteomes" id="UP001165136">
    <property type="component" value="Unassembled WGS sequence"/>
</dbReference>
<protein>
    <submittedName>
        <fullName evidence="1">Uncharacterized protein</fullName>
    </submittedName>
</protein>
<reference evidence="1" key="1">
    <citation type="submission" date="2023-03" db="EMBL/GenBank/DDBJ databases">
        <title>Amycolatopsis taiwanensis NBRC 103393.</title>
        <authorList>
            <person name="Ichikawa N."/>
            <person name="Sato H."/>
            <person name="Tonouchi N."/>
        </authorList>
    </citation>
    <scope>NUCLEOTIDE SEQUENCE</scope>
    <source>
        <strain evidence="1">NBRC 103393</strain>
    </source>
</reference>
<comment type="caution">
    <text evidence="1">The sequence shown here is derived from an EMBL/GenBank/DDBJ whole genome shotgun (WGS) entry which is preliminary data.</text>
</comment>
<dbReference type="AlphaFoldDB" id="A0A9W6R5S0"/>
<evidence type="ECO:0000313" key="1">
    <source>
        <dbReference type="EMBL" id="GLY68067.1"/>
    </source>
</evidence>
<proteinExistence type="predicted"/>
<sequence length="183" mass="20201">MKVRFPRLVDGRRAYCVVERSDGVRYQISEGIASSAVPHDLVHFVAERETGEDGGFWGAVAEGAVFKSMKHLDGRRPPHAADRSAAAIRARSDRLQRAELMAGLVARVADERITSTAQVRTAASDVLSTLPDARVDELRVMAAADVLRQVAERWARLAPGEELVMEWPDAGGKRRRRNGWTCP</sequence>
<evidence type="ECO:0000313" key="2">
    <source>
        <dbReference type="Proteomes" id="UP001165136"/>
    </source>
</evidence>
<keyword evidence="2" id="KW-1185">Reference proteome</keyword>
<dbReference type="EMBL" id="BSTI01000010">
    <property type="protein sequence ID" value="GLY68067.1"/>
    <property type="molecule type" value="Genomic_DNA"/>
</dbReference>
<gene>
    <name evidence="1" type="ORF">Atai01_46860</name>
</gene>
<name>A0A9W6R5S0_9PSEU</name>